<comment type="caution">
    <text evidence="1">The sequence shown here is derived from an EMBL/GenBank/DDBJ whole genome shotgun (WGS) entry which is preliminary data.</text>
</comment>
<organism evidence="1 2">
    <name type="scientific">Rhodococcus wratislaviensis</name>
    <name type="common">Tsukamurella wratislaviensis</name>
    <dbReference type="NCBI Taxonomy" id="44752"/>
    <lineage>
        <taxon>Bacteria</taxon>
        <taxon>Bacillati</taxon>
        <taxon>Actinomycetota</taxon>
        <taxon>Actinomycetes</taxon>
        <taxon>Mycobacteriales</taxon>
        <taxon>Nocardiaceae</taxon>
        <taxon>Rhodococcus</taxon>
    </lineage>
</organism>
<dbReference type="Proteomes" id="UP000251211">
    <property type="component" value="Unassembled WGS sequence"/>
</dbReference>
<gene>
    <name evidence="1" type="ORF">NCTC13229_04503</name>
</gene>
<sequence length="30" mass="3173">MNWVDIDIFPPPIANPLHLLAALTNNGAGS</sequence>
<accession>A0AB38FIR7</accession>
<dbReference type="EMBL" id="UAUI01000021">
    <property type="protein sequence ID" value="SPZ41002.1"/>
    <property type="molecule type" value="Genomic_DNA"/>
</dbReference>
<evidence type="ECO:0000313" key="1">
    <source>
        <dbReference type="EMBL" id="SPZ41002.1"/>
    </source>
</evidence>
<name>A0AB38FIR7_RHOWR</name>
<dbReference type="AlphaFoldDB" id="A0AB38FIR7"/>
<protein>
    <submittedName>
        <fullName evidence="1">Uncharacterized protein</fullName>
    </submittedName>
</protein>
<reference evidence="1 2" key="1">
    <citation type="submission" date="2018-06" db="EMBL/GenBank/DDBJ databases">
        <authorList>
            <consortium name="Pathogen Informatics"/>
            <person name="Doyle S."/>
        </authorList>
    </citation>
    <scope>NUCLEOTIDE SEQUENCE [LARGE SCALE GENOMIC DNA]</scope>
    <source>
        <strain evidence="1 2">NCTC13229</strain>
    </source>
</reference>
<evidence type="ECO:0000313" key="2">
    <source>
        <dbReference type="Proteomes" id="UP000251211"/>
    </source>
</evidence>
<proteinExistence type="predicted"/>